<comment type="caution">
    <text evidence="2">The sequence shown here is derived from an EMBL/GenBank/DDBJ whole genome shotgun (WGS) entry which is preliminary data.</text>
</comment>
<accession>A0ABQ2MT55</accession>
<organism evidence="2 3">
    <name type="scientific">Streptomyces lasiicapitis</name>
    <dbReference type="NCBI Taxonomy" id="1923961"/>
    <lineage>
        <taxon>Bacteria</taxon>
        <taxon>Bacillati</taxon>
        <taxon>Actinomycetota</taxon>
        <taxon>Actinomycetes</taxon>
        <taxon>Kitasatosporales</taxon>
        <taxon>Streptomycetaceae</taxon>
        <taxon>Streptomyces</taxon>
    </lineage>
</organism>
<gene>
    <name evidence="2" type="ORF">GCM10012286_74070</name>
</gene>
<evidence type="ECO:0008006" key="4">
    <source>
        <dbReference type="Google" id="ProtNLM"/>
    </source>
</evidence>
<dbReference type="Proteomes" id="UP000656881">
    <property type="component" value="Unassembled WGS sequence"/>
</dbReference>
<dbReference type="InterPro" id="IPR011042">
    <property type="entry name" value="6-blade_b-propeller_TolB-like"/>
</dbReference>
<dbReference type="PANTHER" id="PTHR36842">
    <property type="entry name" value="PROTEIN TOLB HOMOLOG"/>
    <property type="match status" value="1"/>
</dbReference>
<evidence type="ECO:0000313" key="3">
    <source>
        <dbReference type="Proteomes" id="UP000656881"/>
    </source>
</evidence>
<sequence>MYAILRIAGPLRVRLYPQGPSAPGRGRAGLGGFMVTVRRVSLSALLVAAVGITALPTTAHAAEVSAAPSARQAPRVERVSVAADGTEANGASGAATVTTDGGHAAFSSGATNLTPDTAPRPQSSAHVRDGDSRAVSRIKNSLTAPDISDDGRYATYLDWGSHTTAAFVVDLTTGEKRRVDAKGFKEGSGDSVISADGRYVAYVLRPQHPADPYRIEVYDWQTDTREAVSDGPPDAARDMANPSISADGRYVAYEDAGTKQVFVRDRETGGLKRADDGTASTLVEISGNGRTVVLNSANGAYVRDLRTGKVKHFPGTSAKAVGPDGRHLLYSDDASTLRLRDLRTGRVDVVGTGSAVPGAVGAKGRTVVYSSAETDVVPGDTNGVTDVFQWSRR</sequence>
<proteinExistence type="predicted"/>
<evidence type="ECO:0000313" key="2">
    <source>
        <dbReference type="EMBL" id="GGO57387.1"/>
    </source>
</evidence>
<keyword evidence="3" id="KW-1185">Reference proteome</keyword>
<dbReference type="Gene3D" id="2.120.10.30">
    <property type="entry name" value="TolB, C-terminal domain"/>
    <property type="match status" value="1"/>
</dbReference>
<protein>
    <recommendedName>
        <fullName evidence="4">Protein TolB</fullName>
    </recommendedName>
</protein>
<feature type="region of interest" description="Disordered" evidence="1">
    <location>
        <begin position="83"/>
        <end position="133"/>
    </location>
</feature>
<reference evidence="3" key="1">
    <citation type="journal article" date="2019" name="Int. J. Syst. Evol. Microbiol.">
        <title>The Global Catalogue of Microorganisms (GCM) 10K type strain sequencing project: providing services to taxonomists for standard genome sequencing and annotation.</title>
        <authorList>
            <consortium name="The Broad Institute Genomics Platform"/>
            <consortium name="The Broad Institute Genome Sequencing Center for Infectious Disease"/>
            <person name="Wu L."/>
            <person name="Ma J."/>
        </authorList>
    </citation>
    <scope>NUCLEOTIDE SEQUENCE [LARGE SCALE GENOMIC DNA]</scope>
    <source>
        <strain evidence="3">CGMCC 4.7349</strain>
    </source>
</reference>
<evidence type="ECO:0000256" key="1">
    <source>
        <dbReference type="SAM" id="MobiDB-lite"/>
    </source>
</evidence>
<name>A0ABQ2MT55_9ACTN</name>
<dbReference type="EMBL" id="BMNG01000021">
    <property type="protein sequence ID" value="GGO57387.1"/>
    <property type="molecule type" value="Genomic_DNA"/>
</dbReference>
<feature type="compositionally biased region" description="Polar residues" evidence="1">
    <location>
        <begin position="108"/>
        <end position="125"/>
    </location>
</feature>
<dbReference type="SUPFAM" id="SSF82171">
    <property type="entry name" value="DPP6 N-terminal domain-like"/>
    <property type="match status" value="1"/>
</dbReference>